<reference evidence="1 2" key="1">
    <citation type="submission" date="2020-11" db="EMBL/GenBank/DDBJ databases">
        <title>Kefir isolates.</title>
        <authorList>
            <person name="Marcisauskas S."/>
            <person name="Kim Y."/>
            <person name="Blasche S."/>
        </authorList>
    </citation>
    <scope>NUCLEOTIDE SEQUENCE [LARGE SCALE GENOMIC DNA]</scope>
    <source>
        <strain evidence="1 2">KR</strain>
    </source>
</reference>
<proteinExistence type="predicted"/>
<name>A0A9P6W111_RHOMI</name>
<evidence type="ECO:0000313" key="1">
    <source>
        <dbReference type="EMBL" id="KAG0660749.1"/>
    </source>
</evidence>
<keyword evidence="2" id="KW-1185">Reference proteome</keyword>
<evidence type="ECO:0000313" key="2">
    <source>
        <dbReference type="Proteomes" id="UP000777482"/>
    </source>
</evidence>
<accession>A0A9P6W111</accession>
<dbReference type="EMBL" id="PUHQ01000041">
    <property type="protein sequence ID" value="KAG0660749.1"/>
    <property type="molecule type" value="Genomic_DNA"/>
</dbReference>
<protein>
    <submittedName>
        <fullName evidence="1">Uncharacterized protein</fullName>
    </submittedName>
</protein>
<organism evidence="1 2">
    <name type="scientific">Rhodotorula mucilaginosa</name>
    <name type="common">Yeast</name>
    <name type="synonym">Rhodotorula rubra</name>
    <dbReference type="NCBI Taxonomy" id="5537"/>
    <lineage>
        <taxon>Eukaryota</taxon>
        <taxon>Fungi</taxon>
        <taxon>Dikarya</taxon>
        <taxon>Basidiomycota</taxon>
        <taxon>Pucciniomycotina</taxon>
        <taxon>Microbotryomycetes</taxon>
        <taxon>Sporidiobolales</taxon>
        <taxon>Sporidiobolaceae</taxon>
        <taxon>Rhodotorula</taxon>
    </lineage>
</organism>
<comment type="caution">
    <text evidence="1">The sequence shown here is derived from an EMBL/GenBank/DDBJ whole genome shotgun (WGS) entry which is preliminary data.</text>
</comment>
<dbReference type="AlphaFoldDB" id="A0A9P6W111"/>
<dbReference type="OrthoDB" id="2529897at2759"/>
<gene>
    <name evidence="1" type="ORF">C6P46_004433</name>
</gene>
<dbReference type="Proteomes" id="UP000777482">
    <property type="component" value="Unassembled WGS sequence"/>
</dbReference>
<sequence length="586" mass="63461">MPKLPIELELAILELATPPLAIDRLHDRVKFFLNASLVHRSLTAWAQDKLRDQFLYTYRRRPDEHERLQTRFEAGFGRDRPLRRLYLDLTRLPADIHKRIRPGTDSVSATLGVRVYEAVSATGFSSEPAEVGTTLQGRVCDAVAHFSQFDDHPQAVDYWVLCEMISHRCQSLNTLWLRPPELKLNITDLPALRVLCIDDGAFKSTWGGFAMVPSASTTVLRKIGLYVDDDSGELDARHLVFDKCWVDDAGPDDVLGQCPNIGTVIISETKDLNLLSTVENLPSSIRHVHILHDEIFLDDVGIPYPSPNDRLVLSQLESFTFTLLPDKEDPRSAEDDAEALGDLKQAVSLLVDAPQCTFRYLRSTKAPEVIRSSSRFHNQDLVAAMFAPRSHFAALLLAVLAAVSVQAQLETTVDDLSGNTVVVSVATDADGDPSLTRTLLILTDTETSTSLSTATTTSLTTATTATTTANPATENLGAPAQVLTPQSTCTTAGCPVNPTTYTQNGVIVTWYATTPAVVTPTAWSSGGVQAPSAYAASITTQSAYQAQVQSAKSGAGSRYPLASVGEWSIMLGVTVVGGLVGAVALL</sequence>